<evidence type="ECO:0000313" key="2">
    <source>
        <dbReference type="Proteomes" id="UP001597369"/>
    </source>
</evidence>
<dbReference type="EMBL" id="JBHUHV010000001">
    <property type="protein sequence ID" value="MFD2065281.1"/>
    <property type="molecule type" value="Genomic_DNA"/>
</dbReference>
<comment type="caution">
    <text evidence="1">The sequence shown here is derived from an EMBL/GenBank/DDBJ whole genome shotgun (WGS) entry which is preliminary data.</text>
</comment>
<name>A0ABW4WSZ1_9BACT</name>
<organism evidence="1 2">
    <name type="scientific">Pontibacter silvestris</name>
    <dbReference type="NCBI Taxonomy" id="2305183"/>
    <lineage>
        <taxon>Bacteria</taxon>
        <taxon>Pseudomonadati</taxon>
        <taxon>Bacteroidota</taxon>
        <taxon>Cytophagia</taxon>
        <taxon>Cytophagales</taxon>
        <taxon>Hymenobacteraceae</taxon>
        <taxon>Pontibacter</taxon>
    </lineage>
</organism>
<keyword evidence="2" id="KW-1185">Reference proteome</keyword>
<sequence>MKTNDQKTVKALDEETFKKEITQEHDISPDIFRVIKSSLEVIHPDEVIRASDHAVKTLFKEQVYDPALSNDEHFYFNYHLNAASMEGLKRYGLWDKDGFLTTEGIQVIKNISAKYA</sequence>
<evidence type="ECO:0000313" key="1">
    <source>
        <dbReference type="EMBL" id="MFD2065281.1"/>
    </source>
</evidence>
<proteinExistence type="predicted"/>
<dbReference type="RefSeq" id="WP_229962729.1">
    <property type="nucleotide sequence ID" value="NZ_JAJJWI010000031.1"/>
</dbReference>
<gene>
    <name evidence="1" type="ORF">ACFSKU_00165</name>
</gene>
<protein>
    <submittedName>
        <fullName evidence="1">Uncharacterized protein</fullName>
    </submittedName>
</protein>
<reference evidence="2" key="1">
    <citation type="journal article" date="2019" name="Int. J. Syst. Evol. Microbiol.">
        <title>The Global Catalogue of Microorganisms (GCM) 10K type strain sequencing project: providing services to taxonomists for standard genome sequencing and annotation.</title>
        <authorList>
            <consortium name="The Broad Institute Genomics Platform"/>
            <consortium name="The Broad Institute Genome Sequencing Center for Infectious Disease"/>
            <person name="Wu L."/>
            <person name="Ma J."/>
        </authorList>
    </citation>
    <scope>NUCLEOTIDE SEQUENCE [LARGE SCALE GENOMIC DNA]</scope>
    <source>
        <strain evidence="2">JCM 16545</strain>
    </source>
</reference>
<accession>A0ABW4WSZ1</accession>
<dbReference type="Proteomes" id="UP001597369">
    <property type="component" value="Unassembled WGS sequence"/>
</dbReference>